<reference evidence="13 14" key="1">
    <citation type="submission" date="2021-08" db="EMBL/GenBank/DDBJ databases">
        <title>Novel members of of the genus Stenotrophomonas from differernt environment.</title>
        <authorList>
            <person name="Deng Y."/>
        </authorList>
    </citation>
    <scope>NUCLEOTIDE SEQUENCE [LARGE SCALE GENOMIC DNA]</scope>
    <source>
        <strain evidence="13 14">CPCC 101365</strain>
    </source>
</reference>
<evidence type="ECO:0000256" key="10">
    <source>
        <dbReference type="SAM" id="SignalP"/>
    </source>
</evidence>
<feature type="signal peptide" evidence="10">
    <location>
        <begin position="1"/>
        <end position="30"/>
    </location>
</feature>
<proteinExistence type="inferred from homology"/>
<keyword evidence="13" id="KW-0675">Receptor</keyword>
<evidence type="ECO:0000313" key="14">
    <source>
        <dbReference type="Proteomes" id="UP001431235"/>
    </source>
</evidence>
<organism evidence="13 14">
    <name type="scientific">Stenotrophomonas mori</name>
    <dbReference type="NCBI Taxonomy" id="2871096"/>
    <lineage>
        <taxon>Bacteria</taxon>
        <taxon>Pseudomonadati</taxon>
        <taxon>Pseudomonadota</taxon>
        <taxon>Gammaproteobacteria</taxon>
        <taxon>Lysobacterales</taxon>
        <taxon>Lysobacteraceae</taxon>
        <taxon>Stenotrophomonas</taxon>
    </lineage>
</organism>
<evidence type="ECO:0000256" key="3">
    <source>
        <dbReference type="ARBA" id="ARBA00022452"/>
    </source>
</evidence>
<dbReference type="PANTHER" id="PTHR30069">
    <property type="entry name" value="TONB-DEPENDENT OUTER MEMBRANE RECEPTOR"/>
    <property type="match status" value="1"/>
</dbReference>
<keyword evidence="6 8" id="KW-0472">Membrane</keyword>
<comment type="similarity">
    <text evidence="8 9">Belongs to the TonB-dependent receptor family.</text>
</comment>
<evidence type="ECO:0000313" key="13">
    <source>
        <dbReference type="EMBL" id="MCL7713574.1"/>
    </source>
</evidence>
<dbReference type="InterPro" id="IPR036942">
    <property type="entry name" value="Beta-barrel_TonB_sf"/>
</dbReference>
<feature type="chain" id="PRO_5046900057" evidence="10">
    <location>
        <begin position="31"/>
        <end position="713"/>
    </location>
</feature>
<keyword evidence="7 8" id="KW-0998">Cell outer membrane</keyword>
<feature type="domain" description="TonB-dependent receptor plug" evidence="12">
    <location>
        <begin position="62"/>
        <end position="172"/>
    </location>
</feature>
<keyword evidence="14" id="KW-1185">Reference proteome</keyword>
<keyword evidence="4 8" id="KW-0812">Transmembrane</keyword>
<feature type="domain" description="TonB-dependent receptor-like beta-barrel" evidence="11">
    <location>
        <begin position="264"/>
        <end position="675"/>
    </location>
</feature>
<dbReference type="Proteomes" id="UP001431235">
    <property type="component" value="Unassembled WGS sequence"/>
</dbReference>
<dbReference type="PROSITE" id="PS52016">
    <property type="entry name" value="TONB_DEPENDENT_REC_3"/>
    <property type="match status" value="1"/>
</dbReference>
<evidence type="ECO:0000256" key="5">
    <source>
        <dbReference type="ARBA" id="ARBA00023077"/>
    </source>
</evidence>
<keyword evidence="2 8" id="KW-0813">Transport</keyword>
<dbReference type="Pfam" id="PF00593">
    <property type="entry name" value="TonB_dep_Rec_b-barrel"/>
    <property type="match status" value="1"/>
</dbReference>
<evidence type="ECO:0000256" key="1">
    <source>
        <dbReference type="ARBA" id="ARBA00004571"/>
    </source>
</evidence>
<dbReference type="Gene3D" id="2.40.170.20">
    <property type="entry name" value="TonB-dependent receptor, beta-barrel domain"/>
    <property type="match status" value="1"/>
</dbReference>
<evidence type="ECO:0000256" key="8">
    <source>
        <dbReference type="PROSITE-ProRule" id="PRU01360"/>
    </source>
</evidence>
<dbReference type="InterPro" id="IPR037066">
    <property type="entry name" value="Plug_dom_sf"/>
</dbReference>
<dbReference type="InterPro" id="IPR000531">
    <property type="entry name" value="Beta-barrel_TonB"/>
</dbReference>
<comment type="subcellular location">
    <subcellularLocation>
        <location evidence="1 8">Cell outer membrane</location>
        <topology evidence="1 8">Multi-pass membrane protein</topology>
    </subcellularLocation>
</comment>
<sequence>MLISLRAMRHASRLSVAVSAALVLPFPAFAETAPSKGGGAAFTDLDKVQVHGHRDAVEAERAQTPGNVNVVDGETFYARSVNNMADSLRYVPGVWAESGTGGDGIFLSSRGSNLDATDYDNNGVKVFQDGLPVTTADGNNHNRFPDPMAARRVVVAHGANALTYGASTLGGAIDFISRTARDSAPLEVFVNAGSFGLVSGRLTAGAVAGDLDGQLTVESKARDGYREHGRESRTGVYANGGWRVSDALDLRVFATHVDNDQQLAGALTRAQFDADPRQADPSAVTGNYQLNVVTSRLAAKGTWNIDADRRLEFGLSYEDQDLYHPIVDKIMVDIDGPGPMEPVEVFSLLMNTGQKTWAGMARYHLRAGDHDVLAGVNLADTRERGGHYRNDGGRRNGLRALVDNRSRSMELFLVDRWMFATDWTLVYGAQGVVTRRDVRNTDVASGALSHPKADYSSFNPRIGVIHALGRGNEAYASLSRLYEAPTTLEMQDDVRGGDATLDAMHGGVVEVGLRGSRPESTAHPAWHWDVAAYYARIRDEILSIDDPLAPGTSLSTNIDRTTHAGLEALVGASIPFAGGVHRIEPQVSATWNAFTFDGDAVYGDNDLPAAPRYVVRGEVLYRNDDGFFAGPTFDLVGARYADFSNTYRVRSYSLLGLRAGIERPRWELFGELRNLTDRTYVGTLGVRDVATEGDAILQAGAPRSVYAGLRLKF</sequence>
<evidence type="ECO:0000256" key="6">
    <source>
        <dbReference type="ARBA" id="ARBA00023136"/>
    </source>
</evidence>
<accession>A0ABT0SE28</accession>
<evidence type="ECO:0000256" key="7">
    <source>
        <dbReference type="ARBA" id="ARBA00023237"/>
    </source>
</evidence>
<keyword evidence="3 8" id="KW-1134">Transmembrane beta strand</keyword>
<dbReference type="InterPro" id="IPR039426">
    <property type="entry name" value="TonB-dep_rcpt-like"/>
</dbReference>
<dbReference type="EMBL" id="JAIKTS010000001">
    <property type="protein sequence ID" value="MCL7713574.1"/>
    <property type="molecule type" value="Genomic_DNA"/>
</dbReference>
<keyword evidence="5 9" id="KW-0798">TonB box</keyword>
<evidence type="ECO:0000256" key="2">
    <source>
        <dbReference type="ARBA" id="ARBA00022448"/>
    </source>
</evidence>
<dbReference type="RefSeq" id="WP_250061718.1">
    <property type="nucleotide sequence ID" value="NZ_JAIKTS010000001.1"/>
</dbReference>
<protein>
    <submittedName>
        <fullName evidence="13">TonB-dependent receptor</fullName>
    </submittedName>
</protein>
<dbReference type="Gene3D" id="2.170.130.10">
    <property type="entry name" value="TonB-dependent receptor, plug domain"/>
    <property type="match status" value="1"/>
</dbReference>
<gene>
    <name evidence="13" type="ORF">K5L01_02730</name>
</gene>
<comment type="caution">
    <text evidence="13">The sequence shown here is derived from an EMBL/GenBank/DDBJ whole genome shotgun (WGS) entry which is preliminary data.</text>
</comment>
<keyword evidence="10" id="KW-0732">Signal</keyword>
<dbReference type="PANTHER" id="PTHR30069:SF39">
    <property type="entry name" value="BLL6183 PROTEIN"/>
    <property type="match status" value="1"/>
</dbReference>
<evidence type="ECO:0000256" key="4">
    <source>
        <dbReference type="ARBA" id="ARBA00022692"/>
    </source>
</evidence>
<dbReference type="InterPro" id="IPR012910">
    <property type="entry name" value="Plug_dom"/>
</dbReference>
<evidence type="ECO:0000259" key="11">
    <source>
        <dbReference type="Pfam" id="PF00593"/>
    </source>
</evidence>
<name>A0ABT0SE28_9GAMM</name>
<dbReference type="Pfam" id="PF07715">
    <property type="entry name" value="Plug"/>
    <property type="match status" value="1"/>
</dbReference>
<evidence type="ECO:0000256" key="9">
    <source>
        <dbReference type="RuleBase" id="RU003357"/>
    </source>
</evidence>
<dbReference type="SUPFAM" id="SSF56935">
    <property type="entry name" value="Porins"/>
    <property type="match status" value="1"/>
</dbReference>
<evidence type="ECO:0000259" key="12">
    <source>
        <dbReference type="Pfam" id="PF07715"/>
    </source>
</evidence>